<organism evidence="2 3">
    <name type="scientific">Qipengyuania algicida</name>
    <dbReference type="NCBI Taxonomy" id="1836209"/>
    <lineage>
        <taxon>Bacteria</taxon>
        <taxon>Pseudomonadati</taxon>
        <taxon>Pseudomonadota</taxon>
        <taxon>Alphaproteobacteria</taxon>
        <taxon>Sphingomonadales</taxon>
        <taxon>Erythrobacteraceae</taxon>
        <taxon>Qipengyuania</taxon>
    </lineage>
</organism>
<dbReference type="AlphaFoldDB" id="A0A845AD40"/>
<dbReference type="Pfam" id="PF03886">
    <property type="entry name" value="ABC_trans_aux"/>
    <property type="match status" value="1"/>
</dbReference>
<dbReference type="EMBL" id="WTYA01000001">
    <property type="protein sequence ID" value="MXP27594.1"/>
    <property type="molecule type" value="Genomic_DNA"/>
</dbReference>
<feature type="domain" description="ABC-type transport auxiliary lipoprotein component" evidence="1">
    <location>
        <begin position="42"/>
        <end position="197"/>
    </location>
</feature>
<proteinExistence type="predicted"/>
<dbReference type="RefSeq" id="WP_160751869.1">
    <property type="nucleotide sequence ID" value="NZ_WTYA01000001.1"/>
</dbReference>
<accession>A0A845AD40</accession>
<comment type="caution">
    <text evidence="2">The sequence shown here is derived from an EMBL/GenBank/DDBJ whole genome shotgun (WGS) entry which is preliminary data.</text>
</comment>
<sequence>MRNTVVRLIRLAGLTAPLMLLAGCVSFGSKPPPSLLVLTPTAAAPAGTMEHGDSRQAVEMGDFDAPQKLDVLRVPVQVTGSSIAYLKDAQWVDKPARLMRALIGETIRAKNGQLVIDGESPGTPYSVQLTGVLRDFGYDAGSSTVVAVLDVTKSGATASDPVTTRRFEARIPGVEAKAGPVGRALDEAANQIAGEVADWVKPG</sequence>
<dbReference type="OrthoDB" id="7391077at2"/>
<keyword evidence="3" id="KW-1185">Reference proteome</keyword>
<evidence type="ECO:0000313" key="2">
    <source>
        <dbReference type="EMBL" id="MXP27594.1"/>
    </source>
</evidence>
<dbReference type="Gene3D" id="3.40.50.10610">
    <property type="entry name" value="ABC-type transport auxiliary lipoprotein component"/>
    <property type="match status" value="1"/>
</dbReference>
<evidence type="ECO:0000313" key="3">
    <source>
        <dbReference type="Proteomes" id="UP000439780"/>
    </source>
</evidence>
<reference evidence="2 3" key="1">
    <citation type="submission" date="2019-12" db="EMBL/GenBank/DDBJ databases">
        <title>Genomic-based taxomic classification of the family Erythrobacteraceae.</title>
        <authorList>
            <person name="Xu L."/>
        </authorList>
    </citation>
    <scope>NUCLEOTIDE SEQUENCE [LARGE SCALE GENOMIC DNA]</scope>
    <source>
        <strain evidence="2 3">KEMB 9005-328</strain>
    </source>
</reference>
<gene>
    <name evidence="2" type="ORF">GRI58_02000</name>
</gene>
<dbReference type="InterPro" id="IPR005586">
    <property type="entry name" value="ABC_trans_aux"/>
</dbReference>
<name>A0A845AD40_9SPHN</name>
<dbReference type="SUPFAM" id="SSF159594">
    <property type="entry name" value="XCC0632-like"/>
    <property type="match status" value="1"/>
</dbReference>
<dbReference type="Proteomes" id="UP000439780">
    <property type="component" value="Unassembled WGS sequence"/>
</dbReference>
<protein>
    <submittedName>
        <fullName evidence="2">ABC transporter</fullName>
    </submittedName>
</protein>
<dbReference type="PROSITE" id="PS51257">
    <property type="entry name" value="PROKAR_LIPOPROTEIN"/>
    <property type="match status" value="1"/>
</dbReference>
<evidence type="ECO:0000259" key="1">
    <source>
        <dbReference type="Pfam" id="PF03886"/>
    </source>
</evidence>